<sequence>MIWAVVVCDKSLLEPTMTTLDGLDEGALEIKEDIHIAAHEDPHCIPALVVFPCVQLSMKETGSAASLKAAQEAAAKVT</sequence>
<proteinExistence type="predicted"/>
<gene>
    <name evidence="1" type="ORF">E2C01_098257</name>
</gene>
<evidence type="ECO:0000313" key="2">
    <source>
        <dbReference type="Proteomes" id="UP000324222"/>
    </source>
</evidence>
<name>A0A5B7K0S3_PORTR</name>
<keyword evidence="2" id="KW-1185">Reference proteome</keyword>
<evidence type="ECO:0000313" key="1">
    <source>
        <dbReference type="EMBL" id="MPD02661.1"/>
    </source>
</evidence>
<reference evidence="1 2" key="1">
    <citation type="submission" date="2019-05" db="EMBL/GenBank/DDBJ databases">
        <title>Another draft genome of Portunus trituberculatus and its Hox gene families provides insights of decapod evolution.</title>
        <authorList>
            <person name="Jeong J.-H."/>
            <person name="Song I."/>
            <person name="Kim S."/>
            <person name="Choi T."/>
            <person name="Kim D."/>
            <person name="Ryu S."/>
            <person name="Kim W."/>
        </authorList>
    </citation>
    <scope>NUCLEOTIDE SEQUENCE [LARGE SCALE GENOMIC DNA]</scope>
    <source>
        <tissue evidence="1">Muscle</tissue>
    </source>
</reference>
<dbReference type="Proteomes" id="UP000324222">
    <property type="component" value="Unassembled WGS sequence"/>
</dbReference>
<protein>
    <submittedName>
        <fullName evidence="1">Uncharacterized protein</fullName>
    </submittedName>
</protein>
<comment type="caution">
    <text evidence="1">The sequence shown here is derived from an EMBL/GenBank/DDBJ whole genome shotgun (WGS) entry which is preliminary data.</text>
</comment>
<dbReference type="AlphaFoldDB" id="A0A5B7K0S3"/>
<organism evidence="1 2">
    <name type="scientific">Portunus trituberculatus</name>
    <name type="common">Swimming crab</name>
    <name type="synonym">Neptunus trituberculatus</name>
    <dbReference type="NCBI Taxonomy" id="210409"/>
    <lineage>
        <taxon>Eukaryota</taxon>
        <taxon>Metazoa</taxon>
        <taxon>Ecdysozoa</taxon>
        <taxon>Arthropoda</taxon>
        <taxon>Crustacea</taxon>
        <taxon>Multicrustacea</taxon>
        <taxon>Malacostraca</taxon>
        <taxon>Eumalacostraca</taxon>
        <taxon>Eucarida</taxon>
        <taxon>Decapoda</taxon>
        <taxon>Pleocyemata</taxon>
        <taxon>Brachyura</taxon>
        <taxon>Eubrachyura</taxon>
        <taxon>Portunoidea</taxon>
        <taxon>Portunidae</taxon>
        <taxon>Portuninae</taxon>
        <taxon>Portunus</taxon>
    </lineage>
</organism>
<dbReference type="EMBL" id="VSRR010132553">
    <property type="protein sequence ID" value="MPD02661.1"/>
    <property type="molecule type" value="Genomic_DNA"/>
</dbReference>
<accession>A0A5B7K0S3</accession>